<dbReference type="GO" id="GO:0005634">
    <property type="term" value="C:nucleus"/>
    <property type="evidence" value="ECO:0007669"/>
    <property type="project" value="TreeGrafter"/>
</dbReference>
<name>A0AAV5RHK1_STABA</name>
<dbReference type="CDD" id="cd20557">
    <property type="entry name" value="CYCLIN_ScPCL1-like"/>
    <property type="match status" value="1"/>
</dbReference>
<keyword evidence="2" id="KW-1185">Reference proteome</keyword>
<gene>
    <name evidence="1" type="ORF">DASB73_018380</name>
</gene>
<evidence type="ECO:0000313" key="2">
    <source>
        <dbReference type="Proteomes" id="UP001362899"/>
    </source>
</evidence>
<dbReference type="GO" id="GO:0016538">
    <property type="term" value="F:cyclin-dependent protein serine/threonine kinase regulator activity"/>
    <property type="evidence" value="ECO:0007669"/>
    <property type="project" value="TreeGrafter"/>
</dbReference>
<dbReference type="Pfam" id="PF08613">
    <property type="entry name" value="Cyclin"/>
    <property type="match status" value="1"/>
</dbReference>
<dbReference type="AlphaFoldDB" id="A0AAV5RHK1"/>
<dbReference type="Gene3D" id="1.10.472.10">
    <property type="entry name" value="Cyclin-like"/>
    <property type="match status" value="1"/>
</dbReference>
<dbReference type="InterPro" id="IPR013922">
    <property type="entry name" value="Cyclin_PHO80-like"/>
</dbReference>
<reference evidence="1 2" key="1">
    <citation type="journal article" date="2023" name="Elife">
        <title>Identification of key yeast species and microbe-microbe interactions impacting larval growth of Drosophila in the wild.</title>
        <authorList>
            <person name="Mure A."/>
            <person name="Sugiura Y."/>
            <person name="Maeda R."/>
            <person name="Honda K."/>
            <person name="Sakurai N."/>
            <person name="Takahashi Y."/>
            <person name="Watada M."/>
            <person name="Katoh T."/>
            <person name="Gotoh A."/>
            <person name="Gotoh Y."/>
            <person name="Taniguchi I."/>
            <person name="Nakamura K."/>
            <person name="Hayashi T."/>
            <person name="Katayama T."/>
            <person name="Uemura T."/>
            <person name="Hattori Y."/>
        </authorList>
    </citation>
    <scope>NUCLEOTIDE SEQUENCE [LARGE SCALE GENOMIC DNA]</scope>
    <source>
        <strain evidence="1 2">SB-73</strain>
    </source>
</reference>
<proteinExistence type="predicted"/>
<dbReference type="GO" id="GO:0000307">
    <property type="term" value="C:cyclin-dependent protein kinase holoenzyme complex"/>
    <property type="evidence" value="ECO:0007669"/>
    <property type="project" value="TreeGrafter"/>
</dbReference>
<sequence>MAQVDTQFQSSALPGADLLTNPKQEFEPPLFVGNNSYSGYNGLVTPSSACYGNMSWSGINMVSPSIWSPNHSGNTQWPEANQIRPNHLGYHSGNYPLYPRSNSSNYPFVSNLYQRANPIGQGIQSNQIQPMVVMPHVNPAPIQNVPVSHVQQQAQHIQQIPQHVRQVQPVQQVVPPQIIQLIPQGVPVQPIGAAHQMTQLHQPQNVQAVPMHMGSSSPPVQVAPMQQVYQPVHAVHSVTQLQQSVPQGGQPYYSQMYPSAPHIASASYVPDQNNQATQDTSMNGTMEYDMQLASKFIVTVASNICQYSAVSTGELQALESYVRSLLCATHLSKATMLVCLIALNRVVEAGINCSHNYSLKKLLIGSFVLANKTNDDNTFTNASWSLVTGLSAGQITSLELSFLDVLGWCFNLNDKNLAEWKYWDACWNEYLNSSQNRYPQSPVSPTIWSQNYGVDSFPVAAC</sequence>
<organism evidence="1 2">
    <name type="scientific">Starmerella bacillaris</name>
    <name type="common">Yeast</name>
    <name type="synonym">Candida zemplinina</name>
    <dbReference type="NCBI Taxonomy" id="1247836"/>
    <lineage>
        <taxon>Eukaryota</taxon>
        <taxon>Fungi</taxon>
        <taxon>Dikarya</taxon>
        <taxon>Ascomycota</taxon>
        <taxon>Saccharomycotina</taxon>
        <taxon>Dipodascomycetes</taxon>
        <taxon>Dipodascales</taxon>
        <taxon>Trichomonascaceae</taxon>
        <taxon>Starmerella</taxon>
    </lineage>
</organism>
<dbReference type="PANTHER" id="PTHR15615:SF27">
    <property type="entry name" value="PHO85 CYCLIN CLG1"/>
    <property type="match status" value="1"/>
</dbReference>
<protein>
    <submittedName>
        <fullName evidence="1">Clg1 protein</fullName>
    </submittedName>
</protein>
<dbReference type="Proteomes" id="UP001362899">
    <property type="component" value="Unassembled WGS sequence"/>
</dbReference>
<dbReference type="GO" id="GO:0019901">
    <property type="term" value="F:protein kinase binding"/>
    <property type="evidence" value="ECO:0007669"/>
    <property type="project" value="InterPro"/>
</dbReference>
<comment type="caution">
    <text evidence="1">The sequence shown here is derived from an EMBL/GenBank/DDBJ whole genome shotgun (WGS) entry which is preliminary data.</text>
</comment>
<dbReference type="EMBL" id="BTGC01000003">
    <property type="protein sequence ID" value="GMM50880.1"/>
    <property type="molecule type" value="Genomic_DNA"/>
</dbReference>
<dbReference type="PANTHER" id="PTHR15615">
    <property type="match status" value="1"/>
</dbReference>
<evidence type="ECO:0000313" key="1">
    <source>
        <dbReference type="EMBL" id="GMM50880.1"/>
    </source>
</evidence>
<accession>A0AAV5RHK1</accession>